<reference evidence="2" key="2">
    <citation type="journal article" date="2020" name="Nat. Commun.">
        <title>Large-scale genome sequencing of mycorrhizal fungi provides insights into the early evolution of symbiotic traits.</title>
        <authorList>
            <person name="Miyauchi S."/>
            <person name="Kiss E."/>
            <person name="Kuo A."/>
            <person name="Drula E."/>
            <person name="Kohler A."/>
            <person name="Sanchez-Garcia M."/>
            <person name="Morin E."/>
            <person name="Andreopoulos B."/>
            <person name="Barry K.W."/>
            <person name="Bonito G."/>
            <person name="Buee M."/>
            <person name="Carver A."/>
            <person name="Chen C."/>
            <person name="Cichocki N."/>
            <person name="Clum A."/>
            <person name="Culley D."/>
            <person name="Crous P.W."/>
            <person name="Fauchery L."/>
            <person name="Girlanda M."/>
            <person name="Hayes R.D."/>
            <person name="Keri Z."/>
            <person name="LaButti K."/>
            <person name="Lipzen A."/>
            <person name="Lombard V."/>
            <person name="Magnuson J."/>
            <person name="Maillard F."/>
            <person name="Murat C."/>
            <person name="Nolan M."/>
            <person name="Ohm R.A."/>
            <person name="Pangilinan J."/>
            <person name="Pereira M.F."/>
            <person name="Perotto S."/>
            <person name="Peter M."/>
            <person name="Pfister S."/>
            <person name="Riley R."/>
            <person name="Sitrit Y."/>
            <person name="Stielow J.B."/>
            <person name="Szollosi G."/>
            <person name="Zifcakova L."/>
            <person name="Stursova M."/>
            <person name="Spatafora J.W."/>
            <person name="Tedersoo L."/>
            <person name="Vaario L.M."/>
            <person name="Yamada A."/>
            <person name="Yan M."/>
            <person name="Wang P."/>
            <person name="Xu J."/>
            <person name="Bruns T."/>
            <person name="Baldrian P."/>
            <person name="Vilgalys R."/>
            <person name="Dunand C."/>
            <person name="Henrissat B."/>
            <person name="Grigoriev I.V."/>
            <person name="Hibbett D."/>
            <person name="Nagy L.G."/>
            <person name="Martin F.M."/>
        </authorList>
    </citation>
    <scope>NUCLEOTIDE SEQUENCE</scope>
    <source>
        <strain evidence="2">Prilba</strain>
    </source>
</reference>
<feature type="compositionally biased region" description="Polar residues" evidence="1">
    <location>
        <begin position="43"/>
        <end position="55"/>
    </location>
</feature>
<feature type="compositionally biased region" description="Polar residues" evidence="1">
    <location>
        <begin position="232"/>
        <end position="245"/>
    </location>
</feature>
<evidence type="ECO:0000313" key="3">
    <source>
        <dbReference type="Proteomes" id="UP000759537"/>
    </source>
</evidence>
<organism evidence="2 3">
    <name type="scientific">Russula ochroleuca</name>
    <dbReference type="NCBI Taxonomy" id="152965"/>
    <lineage>
        <taxon>Eukaryota</taxon>
        <taxon>Fungi</taxon>
        <taxon>Dikarya</taxon>
        <taxon>Basidiomycota</taxon>
        <taxon>Agaricomycotina</taxon>
        <taxon>Agaricomycetes</taxon>
        <taxon>Russulales</taxon>
        <taxon>Russulaceae</taxon>
        <taxon>Russula</taxon>
    </lineage>
</organism>
<keyword evidence="3" id="KW-1185">Reference proteome</keyword>
<name>A0A9P5MRL2_9AGAM</name>
<dbReference type="EMBL" id="WHVB01000016">
    <property type="protein sequence ID" value="KAF8475374.1"/>
    <property type="molecule type" value="Genomic_DNA"/>
</dbReference>
<proteinExistence type="predicted"/>
<accession>A0A9P5MRL2</accession>
<dbReference type="AlphaFoldDB" id="A0A9P5MRL2"/>
<feature type="region of interest" description="Disordered" evidence="1">
    <location>
        <begin position="40"/>
        <end position="155"/>
    </location>
</feature>
<sequence>MDSSPAATTTTTRRPYDKSAEFARLYYFFEKLTQPRLRERIQVQESSSSRETTTADGPFPEDIAPLLKNLSAILTKDEPEDGDALGTDEGQVSIPETPMTALAPTFATSPSPPSPPPSLTVSTNHAPTRPRRNTVAGSWTQPQTGPSHRSSLGQSVVHQTTRFPLKVKRYPFTFKLLLHKLYDLEDWAAKVQEVLAASQEKYRPLSSTPAANRGSGGGGEGGGARSPGSPGVTFTSSLFGTASSPPESPPARGRRALSISKTKANDIATRSGPGPGHGMTPRPPQPSRAVKKRIVNRRRSTNALGIGKMGDWIYDAAVSSIDAENVDAKGRDSLRRRKRVLSSVEFAKEERRCVGRDVTNTSF</sequence>
<comment type="caution">
    <text evidence="2">The sequence shown here is derived from an EMBL/GenBank/DDBJ whole genome shotgun (WGS) entry which is preliminary data.</text>
</comment>
<feature type="region of interest" description="Disordered" evidence="1">
    <location>
        <begin position="200"/>
        <end position="290"/>
    </location>
</feature>
<feature type="compositionally biased region" description="Gly residues" evidence="1">
    <location>
        <begin position="214"/>
        <end position="225"/>
    </location>
</feature>
<dbReference type="OrthoDB" id="3067134at2759"/>
<reference evidence="2" key="1">
    <citation type="submission" date="2019-10" db="EMBL/GenBank/DDBJ databases">
        <authorList>
            <consortium name="DOE Joint Genome Institute"/>
            <person name="Kuo A."/>
            <person name="Miyauchi S."/>
            <person name="Kiss E."/>
            <person name="Drula E."/>
            <person name="Kohler A."/>
            <person name="Sanchez-Garcia M."/>
            <person name="Andreopoulos B."/>
            <person name="Barry K.W."/>
            <person name="Bonito G."/>
            <person name="Buee M."/>
            <person name="Carver A."/>
            <person name="Chen C."/>
            <person name="Cichocki N."/>
            <person name="Clum A."/>
            <person name="Culley D."/>
            <person name="Crous P.W."/>
            <person name="Fauchery L."/>
            <person name="Girlanda M."/>
            <person name="Hayes R."/>
            <person name="Keri Z."/>
            <person name="LaButti K."/>
            <person name="Lipzen A."/>
            <person name="Lombard V."/>
            <person name="Magnuson J."/>
            <person name="Maillard F."/>
            <person name="Morin E."/>
            <person name="Murat C."/>
            <person name="Nolan M."/>
            <person name="Ohm R."/>
            <person name="Pangilinan J."/>
            <person name="Pereira M."/>
            <person name="Perotto S."/>
            <person name="Peter M."/>
            <person name="Riley R."/>
            <person name="Sitrit Y."/>
            <person name="Stielow B."/>
            <person name="Szollosi G."/>
            <person name="Zifcakova L."/>
            <person name="Stursova M."/>
            <person name="Spatafora J.W."/>
            <person name="Tedersoo L."/>
            <person name="Vaario L.-M."/>
            <person name="Yamada A."/>
            <person name="Yan M."/>
            <person name="Wang P."/>
            <person name="Xu J."/>
            <person name="Bruns T."/>
            <person name="Baldrian P."/>
            <person name="Vilgalys R."/>
            <person name="Henrissat B."/>
            <person name="Grigoriev I.V."/>
            <person name="Hibbett D."/>
            <person name="Nagy L.G."/>
            <person name="Martin F.M."/>
        </authorList>
    </citation>
    <scope>NUCLEOTIDE SEQUENCE</scope>
    <source>
        <strain evidence="2">Prilba</strain>
    </source>
</reference>
<gene>
    <name evidence="2" type="ORF">DFH94DRAFT_761100</name>
</gene>
<feature type="compositionally biased region" description="Low complexity" evidence="1">
    <location>
        <begin position="100"/>
        <end position="109"/>
    </location>
</feature>
<protein>
    <submittedName>
        <fullName evidence="2">Uncharacterized protein</fullName>
    </submittedName>
</protein>
<feature type="compositionally biased region" description="Polar residues" evidence="1">
    <location>
        <begin position="135"/>
        <end position="155"/>
    </location>
</feature>
<evidence type="ECO:0000256" key="1">
    <source>
        <dbReference type="SAM" id="MobiDB-lite"/>
    </source>
</evidence>
<evidence type="ECO:0000313" key="2">
    <source>
        <dbReference type="EMBL" id="KAF8475374.1"/>
    </source>
</evidence>
<dbReference type="Proteomes" id="UP000759537">
    <property type="component" value="Unassembled WGS sequence"/>
</dbReference>